<dbReference type="RefSeq" id="WP_201363823.1">
    <property type="nucleotide sequence ID" value="NZ_BNJJ01000011.1"/>
</dbReference>
<reference evidence="1 2" key="1">
    <citation type="journal article" date="2021" name="Int. J. Syst. Evol. Microbiol.">
        <title>Reticulibacter mediterranei gen. nov., sp. nov., within the new family Reticulibacteraceae fam. nov., and Ktedonospora formicarum gen. nov., sp. nov., Ktedonobacter robiniae sp. nov., Dictyobacter formicarum sp. nov. and Dictyobacter arantiisoli sp. nov., belonging to the class Ktedonobacteria.</title>
        <authorList>
            <person name="Yabe S."/>
            <person name="Zheng Y."/>
            <person name="Wang C.M."/>
            <person name="Sakai Y."/>
            <person name="Abe K."/>
            <person name="Yokota A."/>
            <person name="Donadio S."/>
            <person name="Cavaletti L."/>
            <person name="Monciardini P."/>
        </authorList>
    </citation>
    <scope>NUCLEOTIDE SEQUENCE [LARGE SCALE GENOMIC DNA]</scope>
    <source>
        <strain evidence="1 2">SOSP1-9</strain>
    </source>
</reference>
<dbReference type="EMBL" id="BNJJ01000011">
    <property type="protein sequence ID" value="GHO86167.1"/>
    <property type="molecule type" value="Genomic_DNA"/>
</dbReference>
<protein>
    <recommendedName>
        <fullName evidence="3">Cation/H+ exchanger domain-containing protein</fullName>
    </recommendedName>
</protein>
<evidence type="ECO:0000313" key="2">
    <source>
        <dbReference type="Proteomes" id="UP000635565"/>
    </source>
</evidence>
<accession>A0ABQ3VJS6</accession>
<evidence type="ECO:0008006" key="3">
    <source>
        <dbReference type="Google" id="ProtNLM"/>
    </source>
</evidence>
<evidence type="ECO:0000313" key="1">
    <source>
        <dbReference type="EMBL" id="GHO86167.1"/>
    </source>
</evidence>
<organism evidence="1 2">
    <name type="scientific">Dictyobacter formicarum</name>
    <dbReference type="NCBI Taxonomy" id="2778368"/>
    <lineage>
        <taxon>Bacteria</taxon>
        <taxon>Bacillati</taxon>
        <taxon>Chloroflexota</taxon>
        <taxon>Ktedonobacteria</taxon>
        <taxon>Ktedonobacterales</taxon>
        <taxon>Dictyobacteraceae</taxon>
        <taxon>Dictyobacter</taxon>
    </lineage>
</organism>
<name>A0ABQ3VJS6_9CHLR</name>
<gene>
    <name evidence="1" type="ORF">KSZ_41730</name>
</gene>
<keyword evidence="2" id="KW-1185">Reference proteome</keyword>
<proteinExistence type="predicted"/>
<dbReference type="Proteomes" id="UP000635565">
    <property type="component" value="Unassembled WGS sequence"/>
</dbReference>
<sequence>MSSQSVDQAEVVAPPPLIYATGLLLGLWVHSRIPLSLLPAKLRKPVGFSLLGLGILALPGPDN</sequence>
<comment type="caution">
    <text evidence="1">The sequence shown here is derived from an EMBL/GenBank/DDBJ whole genome shotgun (WGS) entry which is preliminary data.</text>
</comment>